<name>A0A6P2CX73_9BACT</name>
<evidence type="ECO:0000256" key="1">
    <source>
        <dbReference type="SAM" id="MobiDB-lite"/>
    </source>
</evidence>
<keyword evidence="3" id="KW-1185">Reference proteome</keyword>
<organism evidence="2 3">
    <name type="scientific">Gemmata massiliana</name>
    <dbReference type="NCBI Taxonomy" id="1210884"/>
    <lineage>
        <taxon>Bacteria</taxon>
        <taxon>Pseudomonadati</taxon>
        <taxon>Planctomycetota</taxon>
        <taxon>Planctomycetia</taxon>
        <taxon>Gemmatales</taxon>
        <taxon>Gemmataceae</taxon>
        <taxon>Gemmata</taxon>
    </lineage>
</organism>
<dbReference type="EMBL" id="LR593886">
    <property type="protein sequence ID" value="VTR91702.1"/>
    <property type="molecule type" value="Genomic_DNA"/>
</dbReference>
<proteinExistence type="predicted"/>
<protein>
    <submittedName>
        <fullName evidence="2">Uncharacterized protein</fullName>
    </submittedName>
</protein>
<evidence type="ECO:0000313" key="2">
    <source>
        <dbReference type="EMBL" id="VTR91702.1"/>
    </source>
</evidence>
<dbReference type="KEGG" id="gms:SOIL9_60120"/>
<reference evidence="2 3" key="1">
    <citation type="submission" date="2019-05" db="EMBL/GenBank/DDBJ databases">
        <authorList>
            <consortium name="Science for Life Laboratories"/>
        </authorList>
    </citation>
    <scope>NUCLEOTIDE SEQUENCE [LARGE SCALE GENOMIC DNA]</scope>
    <source>
        <strain evidence="2">Soil9</strain>
    </source>
</reference>
<sequence>MRPSRGLLDLPPSLWGGYSPQRLVIEPVYHTYRERNQGRFEDGEASTPVSMQLARPADGITEENLSHLLRMCRRAVTWRLEAKPVRCTVLVAPGSGSRPYRGLPPRTTSRSFSLPPRTGFT</sequence>
<gene>
    <name evidence="2" type="ORF">SOIL9_60120</name>
</gene>
<accession>A0A6P2CX73</accession>
<dbReference type="AlphaFoldDB" id="A0A6P2CX73"/>
<dbReference type="RefSeq" id="WP_162666661.1">
    <property type="nucleotide sequence ID" value="NZ_LR593886.1"/>
</dbReference>
<feature type="region of interest" description="Disordered" evidence="1">
    <location>
        <begin position="91"/>
        <end position="121"/>
    </location>
</feature>
<evidence type="ECO:0000313" key="3">
    <source>
        <dbReference type="Proteomes" id="UP000464178"/>
    </source>
</evidence>
<dbReference type="Proteomes" id="UP000464178">
    <property type="component" value="Chromosome"/>
</dbReference>